<evidence type="ECO:0000256" key="3">
    <source>
        <dbReference type="ARBA" id="ARBA00022737"/>
    </source>
</evidence>
<evidence type="ECO:0000313" key="6">
    <source>
        <dbReference type="EMBL" id="EME38390.1"/>
    </source>
</evidence>
<dbReference type="GO" id="GO:0016460">
    <property type="term" value="C:myosin II complex"/>
    <property type="evidence" value="ECO:0007669"/>
    <property type="project" value="TreeGrafter"/>
</dbReference>
<dbReference type="AlphaFoldDB" id="N1PDX1"/>
<dbReference type="FunFam" id="1.10.238.10:FF:000181">
    <property type="entry name" value="CALML5 isoform 1"/>
    <property type="match status" value="1"/>
</dbReference>
<dbReference type="SUPFAM" id="SSF47473">
    <property type="entry name" value="EF-hand"/>
    <property type="match status" value="1"/>
</dbReference>
<evidence type="ECO:0000256" key="2">
    <source>
        <dbReference type="ARBA" id="ARBA00022723"/>
    </source>
</evidence>
<dbReference type="eggNOG" id="KOG0027">
    <property type="taxonomic scope" value="Eukaryota"/>
</dbReference>
<evidence type="ECO:0000256" key="1">
    <source>
        <dbReference type="ARBA" id="ARBA00020786"/>
    </source>
</evidence>
<reference evidence="6 7" key="2">
    <citation type="journal article" date="2012" name="PLoS Pathog.">
        <title>Diverse lifestyles and strategies of plant pathogenesis encoded in the genomes of eighteen Dothideomycetes fungi.</title>
        <authorList>
            <person name="Ohm R.A."/>
            <person name="Feau N."/>
            <person name="Henrissat B."/>
            <person name="Schoch C.L."/>
            <person name="Horwitz B.A."/>
            <person name="Barry K.W."/>
            <person name="Condon B.J."/>
            <person name="Copeland A.C."/>
            <person name="Dhillon B."/>
            <person name="Glaser F."/>
            <person name="Hesse C.N."/>
            <person name="Kosti I."/>
            <person name="LaButti K."/>
            <person name="Lindquist E.A."/>
            <person name="Lucas S."/>
            <person name="Salamov A.A."/>
            <person name="Bradshaw R.E."/>
            <person name="Ciuffetti L."/>
            <person name="Hamelin R.C."/>
            <person name="Kema G.H.J."/>
            <person name="Lawrence C."/>
            <person name="Scott J.A."/>
            <person name="Spatafora J.W."/>
            <person name="Turgeon B.G."/>
            <person name="de Wit P.J.G.M."/>
            <person name="Zhong S."/>
            <person name="Goodwin S.B."/>
            <person name="Grigoriev I.V."/>
        </authorList>
    </citation>
    <scope>NUCLEOTIDE SEQUENCE [LARGE SCALE GENOMIC DNA]</scope>
    <source>
        <strain evidence="7">NZE10 / CBS 128990</strain>
    </source>
</reference>
<dbReference type="PROSITE" id="PS50222">
    <property type="entry name" value="EF_HAND_2"/>
    <property type="match status" value="4"/>
</dbReference>
<dbReference type="GO" id="GO:1990819">
    <property type="term" value="C:mating projection actin fusion focus"/>
    <property type="evidence" value="ECO:0007669"/>
    <property type="project" value="EnsemblFungi"/>
</dbReference>
<proteinExistence type="predicted"/>
<dbReference type="Proteomes" id="UP000016933">
    <property type="component" value="Unassembled WGS sequence"/>
</dbReference>
<dbReference type="GO" id="GO:0030234">
    <property type="term" value="F:enzyme regulator activity"/>
    <property type="evidence" value="ECO:0007669"/>
    <property type="project" value="EnsemblFungi"/>
</dbReference>
<dbReference type="InterPro" id="IPR011992">
    <property type="entry name" value="EF-hand-dom_pair"/>
</dbReference>
<dbReference type="Pfam" id="PF13499">
    <property type="entry name" value="EF-hand_7"/>
    <property type="match status" value="2"/>
</dbReference>
<evidence type="ECO:0000256" key="4">
    <source>
        <dbReference type="ARBA" id="ARBA00022837"/>
    </source>
</evidence>
<keyword evidence="2" id="KW-0479">Metal-binding</keyword>
<sequence length="150" mass="16639">MADSVLTEQEVSHFRDAFALFDQNGDGEITAEELGAVMRSLGQNPSESELKDMINEVDVDQTGSVDFSEFLQMMALKLKDTDEEQALYEAFRVFDKDGSGTISADELKAVMKTLGEDLTDKELDEMLKEADTDGDGTIDYKEFAALMSQK</sequence>
<organism evidence="6 7">
    <name type="scientific">Dothistroma septosporum (strain NZE10 / CBS 128990)</name>
    <name type="common">Red band needle blight fungus</name>
    <name type="synonym">Mycosphaerella pini</name>
    <dbReference type="NCBI Taxonomy" id="675120"/>
    <lineage>
        <taxon>Eukaryota</taxon>
        <taxon>Fungi</taxon>
        <taxon>Dikarya</taxon>
        <taxon>Ascomycota</taxon>
        <taxon>Pezizomycotina</taxon>
        <taxon>Dothideomycetes</taxon>
        <taxon>Dothideomycetidae</taxon>
        <taxon>Mycosphaerellales</taxon>
        <taxon>Mycosphaerellaceae</taxon>
        <taxon>Dothistroma</taxon>
    </lineage>
</organism>
<dbReference type="EMBL" id="KB446547">
    <property type="protein sequence ID" value="EME38390.1"/>
    <property type="molecule type" value="Genomic_DNA"/>
</dbReference>
<dbReference type="GO" id="GO:0032120">
    <property type="term" value="P:ascospore-type prospore membrane formation"/>
    <property type="evidence" value="ECO:0007669"/>
    <property type="project" value="EnsemblFungi"/>
</dbReference>
<dbReference type="OMA" id="MNACSER"/>
<dbReference type="HOGENOM" id="CLU_061288_2_0_1"/>
<dbReference type="InterPro" id="IPR002048">
    <property type="entry name" value="EF_hand_dom"/>
</dbReference>
<name>N1PDX1_DOTSN</name>
<dbReference type="PRINTS" id="PR01697">
    <property type="entry name" value="PARVALBUMIN"/>
</dbReference>
<evidence type="ECO:0000259" key="5">
    <source>
        <dbReference type="PROSITE" id="PS50222"/>
    </source>
</evidence>
<feature type="domain" description="EF-hand" evidence="5">
    <location>
        <begin position="45"/>
        <end position="80"/>
    </location>
</feature>
<dbReference type="Gene3D" id="1.10.238.10">
    <property type="entry name" value="EF-hand"/>
    <property type="match status" value="3"/>
</dbReference>
<accession>N1PDX1</accession>
<evidence type="ECO:0000313" key="7">
    <source>
        <dbReference type="Proteomes" id="UP000016933"/>
    </source>
</evidence>
<dbReference type="STRING" id="675120.N1PDX1"/>
<dbReference type="OrthoDB" id="26525at2759"/>
<dbReference type="CDD" id="cd00051">
    <property type="entry name" value="EFh"/>
    <property type="match status" value="2"/>
</dbReference>
<dbReference type="SMART" id="SM00054">
    <property type="entry name" value="EFh"/>
    <property type="match status" value="4"/>
</dbReference>
<dbReference type="InterPro" id="IPR050230">
    <property type="entry name" value="CALM/Myosin/TropC-like"/>
</dbReference>
<feature type="domain" description="EF-hand" evidence="5">
    <location>
        <begin position="82"/>
        <end position="117"/>
    </location>
</feature>
<keyword evidence="3" id="KW-0677">Repeat</keyword>
<dbReference type="GO" id="GO:0051285">
    <property type="term" value="C:cell cortex of cell tip"/>
    <property type="evidence" value="ECO:0007669"/>
    <property type="project" value="EnsemblFungi"/>
</dbReference>
<dbReference type="PROSITE" id="PS00018">
    <property type="entry name" value="EF_HAND_1"/>
    <property type="match status" value="4"/>
</dbReference>
<protein>
    <recommendedName>
        <fullName evidence="1">Calmodulin</fullName>
    </recommendedName>
</protein>
<dbReference type="GO" id="GO:0030036">
    <property type="term" value="P:actin cytoskeleton organization"/>
    <property type="evidence" value="ECO:0007669"/>
    <property type="project" value="EnsemblFungi"/>
</dbReference>
<dbReference type="GO" id="GO:0031097">
    <property type="term" value="C:medial cortex"/>
    <property type="evidence" value="ECO:0007669"/>
    <property type="project" value="EnsemblFungi"/>
</dbReference>
<dbReference type="PANTHER" id="PTHR23048">
    <property type="entry name" value="MYOSIN LIGHT CHAIN 1, 3"/>
    <property type="match status" value="1"/>
</dbReference>
<reference evidence="7" key="1">
    <citation type="journal article" date="2012" name="PLoS Genet.">
        <title>The genomes of the fungal plant pathogens Cladosporium fulvum and Dothistroma septosporum reveal adaptation to different hosts and lifestyles but also signatures of common ancestry.</title>
        <authorList>
            <person name="de Wit P.J.G.M."/>
            <person name="van der Burgt A."/>
            <person name="Oekmen B."/>
            <person name="Stergiopoulos I."/>
            <person name="Abd-Elsalam K.A."/>
            <person name="Aerts A.L."/>
            <person name="Bahkali A.H."/>
            <person name="Beenen H.G."/>
            <person name="Chettri P."/>
            <person name="Cox M.P."/>
            <person name="Datema E."/>
            <person name="de Vries R.P."/>
            <person name="Dhillon B."/>
            <person name="Ganley A.R."/>
            <person name="Griffiths S.A."/>
            <person name="Guo Y."/>
            <person name="Hamelin R.C."/>
            <person name="Henrissat B."/>
            <person name="Kabir M.S."/>
            <person name="Jashni M.K."/>
            <person name="Kema G."/>
            <person name="Klaubauf S."/>
            <person name="Lapidus A."/>
            <person name="Levasseur A."/>
            <person name="Lindquist E."/>
            <person name="Mehrabi R."/>
            <person name="Ohm R.A."/>
            <person name="Owen T.J."/>
            <person name="Salamov A."/>
            <person name="Schwelm A."/>
            <person name="Schijlen E."/>
            <person name="Sun H."/>
            <person name="van den Burg H.A."/>
            <person name="van Ham R.C.H.J."/>
            <person name="Zhang S."/>
            <person name="Goodwin S.B."/>
            <person name="Grigoriev I.V."/>
            <person name="Collemare J."/>
            <person name="Bradshaw R.E."/>
        </authorList>
    </citation>
    <scope>NUCLEOTIDE SEQUENCE [LARGE SCALE GENOMIC DNA]</scope>
    <source>
        <strain evidence="7">NZE10 / CBS 128990</strain>
    </source>
</reference>
<dbReference type="GO" id="GO:0045160">
    <property type="term" value="C:myosin I complex"/>
    <property type="evidence" value="ECO:0007669"/>
    <property type="project" value="EnsemblFungi"/>
</dbReference>
<feature type="domain" description="EF-hand" evidence="5">
    <location>
        <begin position="9"/>
        <end position="44"/>
    </location>
</feature>
<dbReference type="PANTHER" id="PTHR23048:SF0">
    <property type="entry name" value="CALMODULIN LIKE 3"/>
    <property type="match status" value="1"/>
</dbReference>
<feature type="domain" description="EF-hand" evidence="5">
    <location>
        <begin position="118"/>
        <end position="150"/>
    </location>
</feature>
<dbReference type="InterPro" id="IPR018247">
    <property type="entry name" value="EF_Hand_1_Ca_BS"/>
</dbReference>
<dbReference type="GO" id="GO:0005628">
    <property type="term" value="C:prospore membrane"/>
    <property type="evidence" value="ECO:0007669"/>
    <property type="project" value="EnsemblFungi"/>
</dbReference>
<keyword evidence="4" id="KW-0106">Calcium</keyword>
<keyword evidence="7" id="KW-1185">Reference proteome</keyword>
<dbReference type="GO" id="GO:0030863">
    <property type="term" value="C:cortical cytoskeleton"/>
    <property type="evidence" value="ECO:0007669"/>
    <property type="project" value="EnsemblFungi"/>
</dbReference>
<gene>
    <name evidence="6" type="ORF">DOTSEDRAFT_75810</name>
</gene>
<dbReference type="GO" id="GO:0005509">
    <property type="term" value="F:calcium ion binding"/>
    <property type="evidence" value="ECO:0007669"/>
    <property type="project" value="InterPro"/>
</dbReference>
<dbReference type="FunFam" id="1.10.238.10:FF:000251">
    <property type="entry name" value="Calmodulin-related protein 97A"/>
    <property type="match status" value="1"/>
</dbReference>